<feature type="compositionally biased region" description="Basic and acidic residues" evidence="6">
    <location>
        <begin position="1531"/>
        <end position="1551"/>
    </location>
</feature>
<keyword evidence="2" id="KW-0547">Nucleotide-binding</keyword>
<dbReference type="GO" id="GO:0005694">
    <property type="term" value="C:chromosome"/>
    <property type="evidence" value="ECO:0007669"/>
    <property type="project" value="TreeGrafter"/>
</dbReference>
<keyword evidence="10" id="KW-1185">Reference proteome</keyword>
<comment type="catalytic activity">
    <reaction evidence="4">
        <text>Couples ATP hydrolysis with the unwinding of duplex DNA by translocating in the 3'-5' direction.</text>
        <dbReference type="EC" id="5.6.2.4"/>
    </reaction>
</comment>
<evidence type="ECO:0000259" key="8">
    <source>
        <dbReference type="PROSITE" id="PS51194"/>
    </source>
</evidence>
<feature type="domain" description="Helicase C-terminal" evidence="8">
    <location>
        <begin position="1294"/>
        <end position="1447"/>
    </location>
</feature>
<accession>B0DE84</accession>
<feature type="region of interest" description="Disordered" evidence="6">
    <location>
        <begin position="1591"/>
        <end position="1611"/>
    </location>
</feature>
<sequence length="1796" mass="202101">MQNHLRRNHLDTVESISRIQGRPIAPKNPDISLQLPHHGVDNEQRMVDDDDDVVSGSDPNEEDMIIGSPDDWGDMDLQLHSSRISSYRSSTHLSVHDRDVSPQVPPAQHSNTQTVPESATPAMIIESHSFDAENRTVDPPKFNMLDIPYDSPTITTSEQLQSVNCIVYNPLKILVCYICEIAVMPSRLIIHRRSRPHEDRTLTKAFVDSLIQRHNLFLQDRFEPEEVPKSPVPGIPWIEGLTCGVRGCMHSTTSAQTMGRHLSMEHKTTRREFPPMDTLVQVIFESCQRRYTVKVSVLQPSLSNNTPIPLDILLGQYNQRDRVNRGLVLPDDSAVLNPLLAKYRWMETLQGISPMDITQWISMPGDGERLEPLVDAVSNYYAAIAKEMNRLDVHTTTLRWINSTKGNIVNEPFKVPMRAKTLRRYSQTITQFLAFVLRNAVTNNHGSKINLAPPILDASRSLVQALESTNPHLECASAIHRLVIEILLIVHTPGNLHTCPVARFIIYMNVLPSGKIRHPGEINGTLTELKWPFRASTFWEVLRRVNAGINGEELEHIVQDVRKAVREDGYTAFSHLMELSHYATVLDANTPRMPRIMWRDTAGEEMIFDGRPISTSSFRNMYQKLANETEHMLRQQVLLGLELPDLHHDVIHDELNNTEPGYSFISDTRNTFHRHHLFLISAMLDDEKFGNRFFYREHSNSVGGIAWNMAGIAEWCRHCKICIGNLFALAHYGAGQPARGTELAVIAPENNNLYRRNIFWYAELVNIVTMYNKTQANAHKPRVIGRSLPPPIGQLYIIWLTLVVPTLNMVWTCWPRESLNPRRFHDRLFTSVSGNFDTDDFSSILSSVSGEPVVNFGMGCAMGMADTRHYLIAIMRKHCRGVPHRDLLEEYFNEQSGHGEDAAENYAITFTSIINVSDDRLGKFTELSKLQHRLLYPDAPASLTNNLANHREATGSTPALIADYEKITSSIISSLRSISASQMAPLASQLATALAPAMKRNIVDAFATITPINAQNMSPTSQDMQRTYASRTVASDASIRPVSSCPEAKLGVIVVDVSKVKIQPDRWRELREVMGPHATFKSPHQACALELSAQRKNDLLVVLPTGGGKSLLFFACAVRVAESNLATVVIVPLVALLGDLKRRLLAKNIRVADWANDEPKVTHYNAHVIIALADTAATSEFLSYFLKGCQERKIARVVIDEIHFVLTAAHYRPIFNVIKHLREGSVPVVGLTATLPPDAVGTIMQRMHFLPGNTLLIRAPTERKGIIYSVFPLMSRSNSLANAIYRTPAGQQLKVTDYIHRVLQSFQPKERALIFCLSRNETEDVANTLKCRHYHAKMDAEEKQANLNSWREGGGSEVPVLAATSALGSGLDYEAVKLVLHYGKPRNIMDFSQESGRSGRSLPVAYSTVFWDPNRKDEKLHPDQDDIGVEAMTAYVHTDKCRRICLRKNLDGALETGTCIHDGEAILCDVCEVEVMKVPAKPLQDGNFFSSIKAPITTHTTEWASSVSVDLAAARARNAKNEEVAKHFADNRRASAEVTRMEWEPSKETERATPQTQNDEMEWEDDVRRISSHVEQTPQVAESSWATAARQHSFASPVSSPQGAASHGTSGSMKIIQGYTEETLKNYFVKMKDALGLRILCPPCWINSLNATHKFNRCPDIAKAYVLVESKFTTWKGLVNLPQWTCYNCCLPPLCGVHPNLNTGKQTCEMEDFIRPLLFALWDSSRWNCVMLDAFGLSRWTSQQEFATWLTKEVNYREKLLNMHVVALWAYANWRGRNHVKTKSQSPVKLRTRFSL</sequence>
<dbReference type="InterPro" id="IPR014001">
    <property type="entry name" value="Helicase_ATP-bd"/>
</dbReference>
<evidence type="ECO:0000259" key="7">
    <source>
        <dbReference type="PROSITE" id="PS51192"/>
    </source>
</evidence>
<dbReference type="SMART" id="SM00490">
    <property type="entry name" value="HELICc"/>
    <property type="match status" value="1"/>
</dbReference>
<dbReference type="OrthoDB" id="3151137at2759"/>
<dbReference type="GO" id="GO:0005737">
    <property type="term" value="C:cytoplasm"/>
    <property type="evidence" value="ECO:0007669"/>
    <property type="project" value="TreeGrafter"/>
</dbReference>
<proteinExistence type="inferred from homology"/>
<dbReference type="PANTHER" id="PTHR13710:SF154">
    <property type="entry name" value="RECQ HELICASE, PUTATIVE (AFU_ORTHOLOGUE AFUA_6G14720)-RELATED"/>
    <property type="match status" value="1"/>
</dbReference>
<dbReference type="GO" id="GO:0005524">
    <property type="term" value="F:ATP binding"/>
    <property type="evidence" value="ECO:0007669"/>
    <property type="project" value="UniProtKB-KW"/>
</dbReference>
<comment type="similarity">
    <text evidence="1">Belongs to the helicase family. RecQ subfamily.</text>
</comment>
<protein>
    <recommendedName>
        <fullName evidence="5">DNA 3'-5' helicase</fullName>
        <ecNumber evidence="5">5.6.2.4</ecNumber>
    </recommendedName>
</protein>
<dbReference type="Pfam" id="PF00271">
    <property type="entry name" value="Helicase_C"/>
    <property type="match status" value="1"/>
</dbReference>
<evidence type="ECO:0000256" key="3">
    <source>
        <dbReference type="ARBA" id="ARBA00022840"/>
    </source>
</evidence>
<evidence type="ECO:0000256" key="2">
    <source>
        <dbReference type="ARBA" id="ARBA00022741"/>
    </source>
</evidence>
<dbReference type="Pfam" id="PF12013">
    <property type="entry name" value="OrsD"/>
    <property type="match status" value="1"/>
</dbReference>
<evidence type="ECO:0000256" key="5">
    <source>
        <dbReference type="ARBA" id="ARBA00034808"/>
    </source>
</evidence>
<feature type="compositionally biased region" description="Polar residues" evidence="6">
    <location>
        <begin position="1593"/>
        <end position="1611"/>
    </location>
</feature>
<gene>
    <name evidence="9" type="ORF">LACBIDRAFT_328031</name>
</gene>
<dbReference type="GeneID" id="6077830"/>
<keyword evidence="3" id="KW-0067">ATP-binding</keyword>
<dbReference type="Proteomes" id="UP000001194">
    <property type="component" value="Unassembled WGS sequence"/>
</dbReference>
<evidence type="ECO:0000256" key="1">
    <source>
        <dbReference type="ARBA" id="ARBA00005446"/>
    </source>
</evidence>
<dbReference type="GO" id="GO:0003676">
    <property type="term" value="F:nucleic acid binding"/>
    <property type="evidence" value="ECO:0007669"/>
    <property type="project" value="InterPro"/>
</dbReference>
<feature type="region of interest" description="Disordered" evidence="6">
    <location>
        <begin position="97"/>
        <end position="117"/>
    </location>
</feature>
<dbReference type="PROSITE" id="PS51192">
    <property type="entry name" value="HELICASE_ATP_BIND_1"/>
    <property type="match status" value="1"/>
</dbReference>
<dbReference type="SMART" id="SM00487">
    <property type="entry name" value="DEXDc"/>
    <property type="match status" value="1"/>
</dbReference>
<dbReference type="InterPro" id="IPR001650">
    <property type="entry name" value="Helicase_C-like"/>
</dbReference>
<dbReference type="HOGENOM" id="CLU_238486_0_0_1"/>
<dbReference type="InterPro" id="IPR022698">
    <property type="entry name" value="OrsD"/>
</dbReference>
<dbReference type="STRING" id="486041.B0DE84"/>
<feature type="compositionally biased region" description="Polar residues" evidence="6">
    <location>
        <begin position="108"/>
        <end position="117"/>
    </location>
</feature>
<dbReference type="Pfam" id="PF00270">
    <property type="entry name" value="DEAD"/>
    <property type="match status" value="1"/>
</dbReference>
<dbReference type="SUPFAM" id="SSF52540">
    <property type="entry name" value="P-loop containing nucleoside triphosphate hydrolases"/>
    <property type="match status" value="1"/>
</dbReference>
<evidence type="ECO:0000313" key="9">
    <source>
        <dbReference type="EMBL" id="EDR07094.1"/>
    </source>
</evidence>
<feature type="domain" description="Helicase ATP-binding" evidence="7">
    <location>
        <begin position="1090"/>
        <end position="1253"/>
    </location>
</feature>
<evidence type="ECO:0000256" key="6">
    <source>
        <dbReference type="SAM" id="MobiDB-lite"/>
    </source>
</evidence>
<dbReference type="Gene3D" id="3.40.50.300">
    <property type="entry name" value="P-loop containing nucleotide triphosphate hydrolases"/>
    <property type="match status" value="2"/>
</dbReference>
<feature type="region of interest" description="Disordered" evidence="6">
    <location>
        <begin position="1531"/>
        <end position="1563"/>
    </location>
</feature>
<feature type="region of interest" description="Disordered" evidence="6">
    <location>
        <begin position="39"/>
        <end position="73"/>
    </location>
</feature>
<dbReference type="PANTHER" id="PTHR13710">
    <property type="entry name" value="DNA HELICASE RECQ FAMILY MEMBER"/>
    <property type="match status" value="1"/>
</dbReference>
<dbReference type="InterPro" id="IPR027417">
    <property type="entry name" value="P-loop_NTPase"/>
</dbReference>
<dbReference type="PROSITE" id="PS51194">
    <property type="entry name" value="HELICASE_CTER"/>
    <property type="match status" value="1"/>
</dbReference>
<dbReference type="InterPro" id="IPR011545">
    <property type="entry name" value="DEAD/DEAH_box_helicase_dom"/>
</dbReference>
<organism evidence="10">
    <name type="scientific">Laccaria bicolor (strain S238N-H82 / ATCC MYA-4686)</name>
    <name type="common">Bicoloured deceiver</name>
    <name type="synonym">Laccaria laccata var. bicolor</name>
    <dbReference type="NCBI Taxonomy" id="486041"/>
    <lineage>
        <taxon>Eukaryota</taxon>
        <taxon>Fungi</taxon>
        <taxon>Dikarya</taxon>
        <taxon>Basidiomycota</taxon>
        <taxon>Agaricomycotina</taxon>
        <taxon>Agaricomycetes</taxon>
        <taxon>Agaricomycetidae</taxon>
        <taxon>Agaricales</taxon>
        <taxon>Agaricineae</taxon>
        <taxon>Hydnangiaceae</taxon>
        <taxon>Laccaria</taxon>
    </lineage>
</organism>
<dbReference type="GO" id="GO:0043138">
    <property type="term" value="F:3'-5' DNA helicase activity"/>
    <property type="evidence" value="ECO:0007669"/>
    <property type="project" value="UniProtKB-EC"/>
</dbReference>
<dbReference type="EC" id="5.6.2.4" evidence="5"/>
<evidence type="ECO:0000313" key="10">
    <source>
        <dbReference type="Proteomes" id="UP000001194"/>
    </source>
</evidence>
<dbReference type="GO" id="GO:0000724">
    <property type="term" value="P:double-strand break repair via homologous recombination"/>
    <property type="evidence" value="ECO:0007669"/>
    <property type="project" value="TreeGrafter"/>
</dbReference>
<dbReference type="EMBL" id="DS547105">
    <property type="protein sequence ID" value="EDR07094.1"/>
    <property type="molecule type" value="Genomic_DNA"/>
</dbReference>
<feature type="compositionally biased region" description="Acidic residues" evidence="6">
    <location>
        <begin position="48"/>
        <end position="64"/>
    </location>
</feature>
<dbReference type="RefSeq" id="XP_001882025.1">
    <property type="nucleotide sequence ID" value="XM_001881990.1"/>
</dbReference>
<dbReference type="InParanoid" id="B0DE84"/>
<dbReference type="KEGG" id="lbc:LACBIDRAFT_328031"/>
<name>B0DE84_LACBS</name>
<dbReference type="GO" id="GO:0009378">
    <property type="term" value="F:four-way junction helicase activity"/>
    <property type="evidence" value="ECO:0007669"/>
    <property type="project" value="TreeGrafter"/>
</dbReference>
<evidence type="ECO:0000256" key="4">
    <source>
        <dbReference type="ARBA" id="ARBA00034617"/>
    </source>
</evidence>
<reference evidence="9 10" key="1">
    <citation type="journal article" date="2008" name="Nature">
        <title>The genome of Laccaria bicolor provides insights into mycorrhizal symbiosis.</title>
        <authorList>
            <person name="Martin F."/>
            <person name="Aerts A."/>
            <person name="Ahren D."/>
            <person name="Brun A."/>
            <person name="Danchin E.G.J."/>
            <person name="Duchaussoy F."/>
            <person name="Gibon J."/>
            <person name="Kohler A."/>
            <person name="Lindquist E."/>
            <person name="Pereda V."/>
            <person name="Salamov A."/>
            <person name="Shapiro H.J."/>
            <person name="Wuyts J."/>
            <person name="Blaudez D."/>
            <person name="Buee M."/>
            <person name="Brokstein P."/>
            <person name="Canbaeck B."/>
            <person name="Cohen D."/>
            <person name="Courty P.E."/>
            <person name="Coutinho P.M."/>
            <person name="Delaruelle C."/>
            <person name="Detter J.C."/>
            <person name="Deveau A."/>
            <person name="DiFazio S."/>
            <person name="Duplessis S."/>
            <person name="Fraissinet-Tachet L."/>
            <person name="Lucic E."/>
            <person name="Frey-Klett P."/>
            <person name="Fourrey C."/>
            <person name="Feussner I."/>
            <person name="Gay G."/>
            <person name="Grimwood J."/>
            <person name="Hoegger P.J."/>
            <person name="Jain P."/>
            <person name="Kilaru S."/>
            <person name="Labbe J."/>
            <person name="Lin Y.C."/>
            <person name="Legue V."/>
            <person name="Le Tacon F."/>
            <person name="Marmeisse R."/>
            <person name="Melayah D."/>
            <person name="Montanini B."/>
            <person name="Muratet M."/>
            <person name="Nehls U."/>
            <person name="Niculita-Hirzel H."/>
            <person name="Oudot-Le Secq M.P."/>
            <person name="Peter M."/>
            <person name="Quesneville H."/>
            <person name="Rajashekar B."/>
            <person name="Reich M."/>
            <person name="Rouhier N."/>
            <person name="Schmutz J."/>
            <person name="Yin T."/>
            <person name="Chalot M."/>
            <person name="Henrissat B."/>
            <person name="Kuees U."/>
            <person name="Lucas S."/>
            <person name="Van de Peer Y."/>
            <person name="Podila G.K."/>
            <person name="Polle A."/>
            <person name="Pukkila P.J."/>
            <person name="Richardson P.M."/>
            <person name="Rouze P."/>
            <person name="Sanders I.R."/>
            <person name="Stajich J.E."/>
            <person name="Tunlid A."/>
            <person name="Tuskan G."/>
            <person name="Grigoriev I.V."/>
        </authorList>
    </citation>
    <scope>NUCLEOTIDE SEQUENCE [LARGE SCALE GENOMIC DNA]</scope>
    <source>
        <strain evidence="10">S238N-H82 / ATCC MYA-4686</strain>
    </source>
</reference>